<dbReference type="PANTHER" id="PTHR43007">
    <property type="entry name" value="2-PHOSPHO-L-LACTATE TRANSFERASE"/>
    <property type="match status" value="1"/>
</dbReference>
<evidence type="ECO:0000313" key="4">
    <source>
        <dbReference type="Proteomes" id="UP000215027"/>
    </source>
</evidence>
<dbReference type="Pfam" id="PF01933">
    <property type="entry name" value="CofD"/>
    <property type="match status" value="1"/>
</dbReference>
<organism evidence="3 4">
    <name type="scientific">Candidatus Promineifilum breve</name>
    <dbReference type="NCBI Taxonomy" id="1806508"/>
    <lineage>
        <taxon>Bacteria</taxon>
        <taxon>Bacillati</taxon>
        <taxon>Chloroflexota</taxon>
        <taxon>Ardenticatenia</taxon>
        <taxon>Candidatus Promineifilales</taxon>
        <taxon>Candidatus Promineifilaceae</taxon>
        <taxon>Candidatus Promineifilum</taxon>
    </lineage>
</organism>
<dbReference type="Proteomes" id="UP000215027">
    <property type="component" value="Chromosome I"/>
</dbReference>
<keyword evidence="2" id="KW-0460">Magnesium</keyword>
<dbReference type="PANTHER" id="PTHR43007:SF1">
    <property type="entry name" value="2-PHOSPHO-L-LACTATE TRANSFERASE"/>
    <property type="match status" value="1"/>
</dbReference>
<dbReference type="InterPro" id="IPR010115">
    <property type="entry name" value="FbiA/CofD"/>
</dbReference>
<dbReference type="InterPro" id="IPR002882">
    <property type="entry name" value="CofD"/>
</dbReference>
<accession>A0A160T5E9</accession>
<sequence length="316" mass="33688">MTTFDSSAPRVVCLAGGVGGAKLADGLARVLPPSNLTVIVNTGDDFRHLGLTICPDLDTVLYTLAGVANDETGWGRAGESWRAMSEVGRLKGPDWFSLGDLDLATHLTRAHWLDAGETLTAVTSRLCEGFGIAPAVLPMSDQPAPTLIETDTGDILPFQVWFVRERWQPPVRRVILPEDVRASAAAVRALETADVVIIAPSNPFVSIDPILNVYPIRAMIEDVPRAVVAVSPIVAGRAIKGPAAKMMAEMGLEPSAAAVARTYGHLIDGFIYDCRDEGMAAEDGLALLCADTMMTGAAERERLAREVIAFAQELLA</sequence>
<dbReference type="Gene3D" id="3.40.50.10680">
    <property type="entry name" value="CofD-like domains"/>
    <property type="match status" value="1"/>
</dbReference>
<dbReference type="AlphaFoldDB" id="A0A160T5E9"/>
<dbReference type="GO" id="GO:0000287">
    <property type="term" value="F:magnesium ion binding"/>
    <property type="evidence" value="ECO:0007669"/>
    <property type="project" value="InterPro"/>
</dbReference>
<dbReference type="OrthoDB" id="7466225at2"/>
<dbReference type="Gene3D" id="1.10.8.240">
    <property type="entry name" value="CofD-like domain"/>
    <property type="match status" value="1"/>
</dbReference>
<gene>
    <name evidence="3" type="primary">cofD</name>
    <name evidence="3" type="ORF">CFX0092_A2821</name>
</gene>
<dbReference type="GO" id="GO:0043743">
    <property type="term" value="F:LPPG:FO 2-phospho-L-lactate transferase activity"/>
    <property type="evidence" value="ECO:0007669"/>
    <property type="project" value="UniProtKB-EC"/>
</dbReference>
<dbReference type="SUPFAM" id="SSF142338">
    <property type="entry name" value="CofD-like"/>
    <property type="match status" value="1"/>
</dbReference>
<dbReference type="HAMAP" id="MF_01257">
    <property type="entry name" value="CofD"/>
    <property type="match status" value="1"/>
</dbReference>
<dbReference type="KEGG" id="pbf:CFX0092_A2821"/>
<dbReference type="RefSeq" id="WP_095043998.1">
    <property type="nucleotide sequence ID" value="NZ_LN890655.1"/>
</dbReference>
<reference evidence="3" key="1">
    <citation type="submission" date="2016-01" db="EMBL/GenBank/DDBJ databases">
        <authorList>
            <person name="Mcilroy J.S."/>
            <person name="Karst M S."/>
            <person name="Albertsen M."/>
        </authorList>
    </citation>
    <scope>NUCLEOTIDE SEQUENCE</scope>
    <source>
        <strain evidence="3">Cfx-K</strain>
    </source>
</reference>
<keyword evidence="1 3" id="KW-0808">Transferase</keyword>
<evidence type="ECO:0000256" key="2">
    <source>
        <dbReference type="ARBA" id="ARBA00022842"/>
    </source>
</evidence>
<dbReference type="InterPro" id="IPR038136">
    <property type="entry name" value="CofD-like_dom_sf"/>
</dbReference>
<dbReference type="EC" id="2.7.8.28" evidence="3"/>
<proteinExistence type="inferred from homology"/>
<evidence type="ECO:0000313" key="3">
    <source>
        <dbReference type="EMBL" id="CUS04699.2"/>
    </source>
</evidence>
<evidence type="ECO:0000256" key="1">
    <source>
        <dbReference type="ARBA" id="ARBA00022679"/>
    </source>
</evidence>
<dbReference type="EMBL" id="LN890655">
    <property type="protein sequence ID" value="CUS04699.2"/>
    <property type="molecule type" value="Genomic_DNA"/>
</dbReference>
<keyword evidence="4" id="KW-1185">Reference proteome</keyword>
<name>A0A160T5E9_9CHLR</name>
<dbReference type="NCBIfam" id="TIGR01819">
    <property type="entry name" value="F420_cofD"/>
    <property type="match status" value="1"/>
</dbReference>
<dbReference type="CDD" id="cd07186">
    <property type="entry name" value="CofD_like"/>
    <property type="match status" value="1"/>
</dbReference>
<protein>
    <submittedName>
        <fullName evidence="3">2-phospho-L-lactate transferase</fullName>
        <ecNumber evidence="3">2.7.8.28</ecNumber>
    </submittedName>
</protein>